<keyword evidence="5" id="KW-1185">Reference proteome</keyword>
<dbReference type="AlphaFoldDB" id="E3CZF4"/>
<name>E3CZF4_9BACT</name>
<dbReference type="CDD" id="cd00077">
    <property type="entry name" value="HDc"/>
    <property type="match status" value="1"/>
</dbReference>
<reference evidence="4 5" key="1">
    <citation type="journal article" date="2010" name="Stand. Genomic Sci.">
        <title>Non-contiguous finished genome sequence of Aminomonas paucivorans type strain (GLU-3).</title>
        <authorList>
            <person name="Pitluck S."/>
            <person name="Yasawong M."/>
            <person name="Held B."/>
            <person name="Lapidus A."/>
            <person name="Nolan M."/>
            <person name="Copeland A."/>
            <person name="Lucas S."/>
            <person name="Del Rio T.G."/>
            <person name="Tice H."/>
            <person name="Cheng J.F."/>
            <person name="Chertkov O."/>
            <person name="Goodwin L."/>
            <person name="Tapia R."/>
            <person name="Han C."/>
            <person name="Liolios K."/>
            <person name="Ivanova N."/>
            <person name="Mavromatis K."/>
            <person name="Ovchinnikova G."/>
            <person name="Pati A."/>
            <person name="Chen A."/>
            <person name="Palaniappan K."/>
            <person name="Land M."/>
            <person name="Hauser L."/>
            <person name="Chang Y.J."/>
            <person name="Jeffries C.D."/>
            <person name="Pukall R."/>
            <person name="Spring S."/>
            <person name="Rohde M."/>
            <person name="Sikorski J."/>
            <person name="Goker M."/>
            <person name="Woyke T."/>
            <person name="Bristow J."/>
            <person name="Eisen J.A."/>
            <person name="Markowitz V."/>
            <person name="Hugenholtz P."/>
            <person name="Kyrpides N.C."/>
            <person name="Klenk H.P."/>
        </authorList>
    </citation>
    <scope>NUCLEOTIDE SEQUENCE [LARGE SCALE GENOMIC DNA]</scope>
    <source>
        <strain evidence="4 5">DSM 12260</strain>
    </source>
</reference>
<dbReference type="PANTHER" id="PTHR45228">
    <property type="entry name" value="CYCLIC DI-GMP PHOSPHODIESTERASE TM_0186-RELATED"/>
    <property type="match status" value="1"/>
</dbReference>
<dbReference type="SMART" id="SM00091">
    <property type="entry name" value="PAS"/>
    <property type="match status" value="2"/>
</dbReference>
<dbReference type="HOGENOM" id="CLU_588803_0_0_0"/>
<dbReference type="Pfam" id="PF08448">
    <property type="entry name" value="PAS_4"/>
    <property type="match status" value="1"/>
</dbReference>
<sequence>MDETPSPLREVPDSQEDLHRTLVEAMDALILQLDPQGRVTYANPAATRLLGKVLAETREVRIGDLPREEDRGLVERSFRRALEGSPAVPLLWKAPCPEGERTFLTRFSVARRPDGSVRACIAHGGDVTDRARVEEERKLFYHALQHAVHGMCITDVRGRILYVNRAFEELYGFTQEEARGKNPRILNPGRRVYREWGVDEETYDRLFSEMWEALLDPERGAWEGELINRRRDGSLMWVRLYISSIRDVRGDVTAFFATPMDLTAQKEQEEQVRLETYRAITLTAEMRDEETGAHLVRIGAYARLLAETLGLPGKFARDLELFAPFHDIGKVGIPDRILLAPRKLDPDEFEIMKSHALIGYNILKDKPSLALAAEIARGHHERWDGSGYPSHLKETEIPLAARITAVADVYDALRSRRPYKAPWDHPRTAEHIREQGGIHFDPSVVEAFFQVQEGFQEIFRKHAS</sequence>
<dbReference type="CDD" id="cd00130">
    <property type="entry name" value="PAS"/>
    <property type="match status" value="2"/>
</dbReference>
<dbReference type="InterPro" id="IPR001610">
    <property type="entry name" value="PAC"/>
</dbReference>
<dbReference type="NCBIfam" id="TIGR00229">
    <property type="entry name" value="sensory_box"/>
    <property type="match status" value="2"/>
</dbReference>
<dbReference type="Pfam" id="PF13426">
    <property type="entry name" value="PAS_9"/>
    <property type="match status" value="1"/>
</dbReference>
<dbReference type="RefSeq" id="WP_006301895.1">
    <property type="nucleotide sequence ID" value="NZ_CM001022.1"/>
</dbReference>
<dbReference type="Gene3D" id="1.10.3210.10">
    <property type="entry name" value="Hypothetical protein af1432"/>
    <property type="match status" value="1"/>
</dbReference>
<dbReference type="PROSITE" id="PS51832">
    <property type="entry name" value="HD_GYP"/>
    <property type="match status" value="1"/>
</dbReference>
<feature type="domain" description="HD-GYP" evidence="3">
    <location>
        <begin position="269"/>
        <end position="464"/>
    </location>
</feature>
<proteinExistence type="predicted"/>
<accession>E3CZF4</accession>
<dbReference type="PROSITE" id="PS50112">
    <property type="entry name" value="PAS"/>
    <property type="match status" value="2"/>
</dbReference>
<dbReference type="Pfam" id="PF13487">
    <property type="entry name" value="HD_5"/>
    <property type="match status" value="1"/>
</dbReference>
<dbReference type="InterPro" id="IPR052020">
    <property type="entry name" value="Cyclic_di-GMP/3'3'-cGAMP_PDE"/>
</dbReference>
<dbReference type="InterPro" id="IPR003607">
    <property type="entry name" value="HD/PDEase_dom"/>
</dbReference>
<evidence type="ECO:0000313" key="4">
    <source>
        <dbReference type="EMBL" id="EFQ24651.1"/>
    </source>
</evidence>
<dbReference type="OrthoDB" id="5162at2"/>
<dbReference type="SMART" id="SM00086">
    <property type="entry name" value="PAC"/>
    <property type="match status" value="1"/>
</dbReference>
<feature type="domain" description="PAC" evidence="2">
    <location>
        <begin position="220"/>
        <end position="274"/>
    </location>
</feature>
<dbReference type="EMBL" id="CM001022">
    <property type="protein sequence ID" value="EFQ24651.1"/>
    <property type="molecule type" value="Genomic_DNA"/>
</dbReference>
<dbReference type="PaxDb" id="584708-Apau_2242"/>
<gene>
    <name evidence="4" type="ORF">Apau_2242</name>
</gene>
<evidence type="ECO:0000259" key="2">
    <source>
        <dbReference type="PROSITE" id="PS50113"/>
    </source>
</evidence>
<feature type="domain" description="PAS" evidence="1">
    <location>
        <begin position="136"/>
        <end position="188"/>
    </location>
</feature>
<dbReference type="InterPro" id="IPR000014">
    <property type="entry name" value="PAS"/>
</dbReference>
<dbReference type="PROSITE" id="PS50113">
    <property type="entry name" value="PAC"/>
    <property type="match status" value="1"/>
</dbReference>
<dbReference type="Proteomes" id="UP000005096">
    <property type="component" value="Chromosome"/>
</dbReference>
<evidence type="ECO:0000313" key="5">
    <source>
        <dbReference type="Proteomes" id="UP000005096"/>
    </source>
</evidence>
<dbReference type="SMART" id="SM00471">
    <property type="entry name" value="HDc"/>
    <property type="match status" value="1"/>
</dbReference>
<dbReference type="Gene3D" id="3.30.450.20">
    <property type="entry name" value="PAS domain"/>
    <property type="match status" value="2"/>
</dbReference>
<dbReference type="InterPro" id="IPR013656">
    <property type="entry name" value="PAS_4"/>
</dbReference>
<evidence type="ECO:0000259" key="3">
    <source>
        <dbReference type="PROSITE" id="PS51832"/>
    </source>
</evidence>
<evidence type="ECO:0000259" key="1">
    <source>
        <dbReference type="PROSITE" id="PS50112"/>
    </source>
</evidence>
<dbReference type="SUPFAM" id="SSF109604">
    <property type="entry name" value="HD-domain/PDEase-like"/>
    <property type="match status" value="1"/>
</dbReference>
<dbReference type="eggNOG" id="COG3437">
    <property type="taxonomic scope" value="Bacteria"/>
</dbReference>
<organism evidence="4 5">
    <name type="scientific">Aminomonas paucivorans DSM 12260</name>
    <dbReference type="NCBI Taxonomy" id="584708"/>
    <lineage>
        <taxon>Bacteria</taxon>
        <taxon>Thermotogati</taxon>
        <taxon>Synergistota</taxon>
        <taxon>Synergistia</taxon>
        <taxon>Synergistales</taxon>
        <taxon>Synergistaceae</taxon>
        <taxon>Aminomonas</taxon>
    </lineage>
</organism>
<dbReference type="SUPFAM" id="SSF55785">
    <property type="entry name" value="PYP-like sensor domain (PAS domain)"/>
    <property type="match status" value="2"/>
</dbReference>
<dbReference type="InterPro" id="IPR035965">
    <property type="entry name" value="PAS-like_dom_sf"/>
</dbReference>
<dbReference type="InterPro" id="IPR037522">
    <property type="entry name" value="HD_GYP_dom"/>
</dbReference>
<protein>
    <submittedName>
        <fullName evidence="4">Putative PAS/PAC sensor protein</fullName>
    </submittedName>
</protein>
<dbReference type="InterPro" id="IPR000700">
    <property type="entry name" value="PAS-assoc_C"/>
</dbReference>
<feature type="domain" description="PAS" evidence="1">
    <location>
        <begin position="15"/>
        <end position="85"/>
    </location>
</feature>
<dbReference type="STRING" id="584708.Apau_2242"/>